<evidence type="ECO:0000313" key="8">
    <source>
        <dbReference type="Proteomes" id="UP000663836"/>
    </source>
</evidence>
<comment type="caution">
    <text evidence="7">The sequence shown here is derived from an EMBL/GenBank/DDBJ whole genome shotgun (WGS) entry which is preliminary data.</text>
</comment>
<dbReference type="EMBL" id="CAJNOO010000261">
    <property type="protein sequence ID" value="CAF0880857.1"/>
    <property type="molecule type" value="Genomic_DNA"/>
</dbReference>
<dbReference type="EMBL" id="CAJOBD010007930">
    <property type="protein sequence ID" value="CAF4099111.1"/>
    <property type="molecule type" value="Genomic_DNA"/>
</dbReference>
<dbReference type="OrthoDB" id="9996331at2759"/>
<dbReference type="Proteomes" id="UP000663836">
    <property type="component" value="Unassembled WGS sequence"/>
</dbReference>
<dbReference type="AlphaFoldDB" id="A0A819UQS2"/>
<dbReference type="EMBL" id="CAJNOT010000694">
    <property type="protein sequence ID" value="CAF1057327.1"/>
    <property type="molecule type" value="Genomic_DNA"/>
</dbReference>
<dbReference type="InterPro" id="IPR002492">
    <property type="entry name" value="Transposase_Tc1-like"/>
</dbReference>
<evidence type="ECO:0000313" key="7">
    <source>
        <dbReference type="EMBL" id="CAF4099111.1"/>
    </source>
</evidence>
<dbReference type="Proteomes" id="UP000663864">
    <property type="component" value="Unassembled WGS sequence"/>
</dbReference>
<sequence>MSLSLSQRYEIVFLKLHPLGPQMLNKGISHYINCSPKAVRCWLGQWQKNEDLSDLPRTGRPHATSDKTDSKIVKIAKHMQNVTPNKISDTLKKECVNVNARTVRRRLRKSGRSYEPPLKKSLLTEVHREKRLL</sequence>
<dbReference type="Proteomes" id="UP000663882">
    <property type="component" value="Unassembled WGS sequence"/>
</dbReference>
<dbReference type="EMBL" id="CAJNOU010000245">
    <property type="protein sequence ID" value="CAF0930140.1"/>
    <property type="molecule type" value="Genomic_DNA"/>
</dbReference>
<dbReference type="GO" id="GO:0003677">
    <property type="term" value="F:DNA binding"/>
    <property type="evidence" value="ECO:0007669"/>
    <property type="project" value="InterPro"/>
</dbReference>
<evidence type="ECO:0000313" key="5">
    <source>
        <dbReference type="EMBL" id="CAF4036690.1"/>
    </source>
</evidence>
<dbReference type="GO" id="GO:0006313">
    <property type="term" value="P:DNA transposition"/>
    <property type="evidence" value="ECO:0007669"/>
    <property type="project" value="InterPro"/>
</dbReference>
<accession>A0A819UQS2</accession>
<evidence type="ECO:0000313" key="4">
    <source>
        <dbReference type="EMBL" id="CAF1057327.1"/>
    </source>
</evidence>
<dbReference type="Proteomes" id="UP000663889">
    <property type="component" value="Unassembled WGS sequence"/>
</dbReference>
<evidence type="ECO:0000313" key="2">
    <source>
        <dbReference type="EMBL" id="CAF0880857.1"/>
    </source>
</evidence>
<dbReference type="SUPFAM" id="SSF46689">
    <property type="entry name" value="Homeodomain-like"/>
    <property type="match status" value="1"/>
</dbReference>
<evidence type="ECO:0000313" key="6">
    <source>
        <dbReference type="EMBL" id="CAF4062695.1"/>
    </source>
</evidence>
<organism evidence="7 8">
    <name type="scientific">Rotaria sordida</name>
    <dbReference type="NCBI Taxonomy" id="392033"/>
    <lineage>
        <taxon>Eukaryota</taxon>
        <taxon>Metazoa</taxon>
        <taxon>Spiralia</taxon>
        <taxon>Gnathifera</taxon>
        <taxon>Rotifera</taxon>
        <taxon>Eurotatoria</taxon>
        <taxon>Bdelloidea</taxon>
        <taxon>Philodinida</taxon>
        <taxon>Philodinidae</taxon>
        <taxon>Rotaria</taxon>
    </lineage>
</organism>
<evidence type="ECO:0000259" key="1">
    <source>
        <dbReference type="Pfam" id="PF01498"/>
    </source>
</evidence>
<dbReference type="EMBL" id="CAJOAX010008558">
    <property type="protein sequence ID" value="CAF4036690.1"/>
    <property type="molecule type" value="Genomic_DNA"/>
</dbReference>
<proteinExistence type="predicted"/>
<gene>
    <name evidence="6" type="ORF">FNK824_LOCUS29347</name>
    <name evidence="7" type="ORF">JBS370_LOCUS31647</name>
    <name evidence="5" type="ORF">OTI717_LOCUS30925</name>
    <name evidence="2" type="ORF">RFH988_LOCUS7957</name>
    <name evidence="3" type="ORF">SEV965_LOCUS7131</name>
    <name evidence="4" type="ORF">ZHD862_LOCUS15379</name>
</gene>
<dbReference type="Pfam" id="PF01498">
    <property type="entry name" value="HTH_Tnp_Tc3_2"/>
    <property type="match status" value="1"/>
</dbReference>
<dbReference type="EMBL" id="CAJOBE010008500">
    <property type="protein sequence ID" value="CAF4062695.1"/>
    <property type="molecule type" value="Genomic_DNA"/>
</dbReference>
<feature type="domain" description="Transposase Tc1-like" evidence="1">
    <location>
        <begin position="69"/>
        <end position="132"/>
    </location>
</feature>
<dbReference type="GO" id="GO:0015074">
    <property type="term" value="P:DNA integration"/>
    <property type="evidence" value="ECO:0007669"/>
    <property type="project" value="InterPro"/>
</dbReference>
<dbReference type="Proteomes" id="UP000663874">
    <property type="component" value="Unassembled WGS sequence"/>
</dbReference>
<dbReference type="Proteomes" id="UP000663823">
    <property type="component" value="Unassembled WGS sequence"/>
</dbReference>
<name>A0A819UQS2_9BILA</name>
<protein>
    <recommendedName>
        <fullName evidence="1">Transposase Tc1-like domain-containing protein</fullName>
    </recommendedName>
</protein>
<evidence type="ECO:0000313" key="3">
    <source>
        <dbReference type="EMBL" id="CAF0930140.1"/>
    </source>
</evidence>
<dbReference type="InterPro" id="IPR009057">
    <property type="entry name" value="Homeodomain-like_sf"/>
</dbReference>
<reference evidence="7" key="1">
    <citation type="submission" date="2021-02" db="EMBL/GenBank/DDBJ databases">
        <authorList>
            <person name="Nowell W R."/>
        </authorList>
    </citation>
    <scope>NUCLEOTIDE SEQUENCE</scope>
</reference>